<feature type="region of interest" description="Disordered" evidence="1">
    <location>
        <begin position="434"/>
        <end position="463"/>
    </location>
</feature>
<feature type="compositionally biased region" description="Basic and acidic residues" evidence="1">
    <location>
        <begin position="917"/>
        <end position="926"/>
    </location>
</feature>
<feature type="compositionally biased region" description="Basic residues" evidence="1">
    <location>
        <begin position="198"/>
        <end position="216"/>
    </location>
</feature>
<feature type="region of interest" description="Disordered" evidence="1">
    <location>
        <begin position="758"/>
        <end position="788"/>
    </location>
</feature>
<keyword evidence="3" id="KW-1185">Reference proteome</keyword>
<feature type="compositionally biased region" description="Basic residues" evidence="1">
    <location>
        <begin position="338"/>
        <end position="347"/>
    </location>
</feature>
<accession>A0A8J1XW56</accession>
<feature type="compositionally biased region" description="Polar residues" evidence="1">
    <location>
        <begin position="509"/>
        <end position="518"/>
    </location>
</feature>
<feature type="compositionally biased region" description="Polar residues" evidence="1">
    <location>
        <begin position="671"/>
        <end position="681"/>
    </location>
</feature>
<feature type="region of interest" description="Disordered" evidence="1">
    <location>
        <begin position="63"/>
        <end position="113"/>
    </location>
</feature>
<reference evidence="2" key="1">
    <citation type="submission" date="2022-03" db="EMBL/GenBank/DDBJ databases">
        <authorList>
            <person name="Martin C."/>
        </authorList>
    </citation>
    <scope>NUCLEOTIDE SEQUENCE</scope>
</reference>
<dbReference type="Proteomes" id="UP000749559">
    <property type="component" value="Unassembled WGS sequence"/>
</dbReference>
<feature type="compositionally biased region" description="Basic and acidic residues" evidence="1">
    <location>
        <begin position="63"/>
        <end position="76"/>
    </location>
</feature>
<dbReference type="AlphaFoldDB" id="A0A8J1XW56"/>
<sequence>MPPKTRLSTKDPSSRRKTRAKTTESLKDERSGENADIVLLSTSPLLAKRENISDVRAERHCLQERKLKKEKEEIDSIPKNVVPETFSPKSVGSMKSMPETEQSKQETPRRSRMKSMLKEEMMTSYRSDHDTEIRWDCNSPEALRHIQFLSQSKLSEQSEEISNIAKALAGETGDSTDEETDILGLFLAKRALTPNSSKSHHTKAPYRRITRGQKKAKPGEMMSSDLLRQLQDMIQQTSESEGEAMDQANLERLSQRIRRTSENMDSLVGKGGAGISPSSQRKTKSYSYSDAVLHTSIEEQADTSLADDDWGDDDLFNDDSFLIRATQELFDTTTQKFKTPRPLKRRTASTPEASKPRVKSTRYTFTLDNSPAPVLNLTNHKQNSEKDETNINQSALNTTNFTPLSGTKTSNAAIPSSKNCTITRPSSTIVQSKPLTKVSTATKAPSRDLVHKSRGNHSNQVSCTTTSAVTAKSNSMAATSWSKLQAFKNSPNNGPSVSTTIKQGARAQPSHTLTSVPNKASPRFPTNPPRSTPQSACRTSLRLNQANKANLTLKSDKIQHPNTANTMNKEPQKTTLKPTLHVVQDGKNESKDSLWNDSLTDDLLCQLAEPDDMLDSQMTSVSSQAYSEPCTQDLSYKFPAQPKPTLTNPAPGLPQQTLNKPTSIKPGAQIKPNQQKKSPVMSQGLAKAVPSQSLAKPGRFNFKSSNIMTSNATTKPKTIQPVNLNIKLHGHADPKTTCKQTIQTSKATMQCTKEQSLTANHVSKVNPSRGTTSAHGKQDDDGMFDSGDELMDEDQMLAMLDQVESQIVSSQSNSQPKQSQKYSPEEIERKKQEAIKKRQQKHHQLQAPPIQNILRPSQTIKNHTNMKQIQSTTPNPYIARSKPLTNKTRSDVAPPYHMNKMKSNGPIQLGSYGIGKEQSRTIETKDMSLLSKGRRS</sequence>
<feature type="region of interest" description="Disordered" evidence="1">
    <location>
        <begin position="805"/>
        <end position="848"/>
    </location>
</feature>
<evidence type="ECO:0000256" key="1">
    <source>
        <dbReference type="SAM" id="MobiDB-lite"/>
    </source>
</evidence>
<feature type="compositionally biased region" description="Polar residues" evidence="1">
    <location>
        <begin position="488"/>
        <end position="502"/>
    </location>
</feature>
<feature type="compositionally biased region" description="Low complexity" evidence="1">
    <location>
        <begin position="809"/>
        <end position="822"/>
    </location>
</feature>
<name>A0A8J1XW56_OWEFU</name>
<feature type="region of interest" description="Disordered" evidence="1">
    <location>
        <begin position="488"/>
        <end position="536"/>
    </location>
</feature>
<feature type="region of interest" description="Disordered" evidence="1">
    <location>
        <begin position="333"/>
        <end position="360"/>
    </location>
</feature>
<evidence type="ECO:0000313" key="2">
    <source>
        <dbReference type="EMBL" id="CAH1791129.1"/>
    </source>
</evidence>
<proteinExistence type="predicted"/>
<feature type="region of interest" description="Disordered" evidence="1">
    <location>
        <begin position="194"/>
        <end position="220"/>
    </location>
</feature>
<evidence type="ECO:0000313" key="3">
    <source>
        <dbReference type="Proteomes" id="UP000749559"/>
    </source>
</evidence>
<feature type="region of interest" description="Disordered" evidence="1">
    <location>
        <begin position="1"/>
        <end position="35"/>
    </location>
</feature>
<feature type="region of interest" description="Disordered" evidence="1">
    <location>
        <begin position="867"/>
        <end position="936"/>
    </location>
</feature>
<feature type="compositionally biased region" description="Polar residues" evidence="1">
    <location>
        <begin position="758"/>
        <end position="775"/>
    </location>
</feature>
<comment type="caution">
    <text evidence="2">The sequence shown here is derived from an EMBL/GenBank/DDBJ whole genome shotgun (WGS) entry which is preliminary data.</text>
</comment>
<organism evidence="2 3">
    <name type="scientific">Owenia fusiformis</name>
    <name type="common">Polychaete worm</name>
    <dbReference type="NCBI Taxonomy" id="6347"/>
    <lineage>
        <taxon>Eukaryota</taxon>
        <taxon>Metazoa</taxon>
        <taxon>Spiralia</taxon>
        <taxon>Lophotrochozoa</taxon>
        <taxon>Annelida</taxon>
        <taxon>Polychaeta</taxon>
        <taxon>Sedentaria</taxon>
        <taxon>Canalipalpata</taxon>
        <taxon>Sabellida</taxon>
        <taxon>Oweniida</taxon>
        <taxon>Oweniidae</taxon>
        <taxon>Owenia</taxon>
    </lineage>
</organism>
<feature type="compositionally biased region" description="Basic and acidic residues" evidence="1">
    <location>
        <begin position="21"/>
        <end position="33"/>
    </location>
</feature>
<protein>
    <submittedName>
        <fullName evidence="2">Uncharacterized protein</fullName>
    </submittedName>
</protein>
<feature type="compositionally biased region" description="Polar residues" evidence="1">
    <location>
        <begin position="434"/>
        <end position="443"/>
    </location>
</feature>
<gene>
    <name evidence="2" type="ORF">OFUS_LOCUS16250</name>
</gene>
<dbReference type="PANTHER" id="PTHR16434:SF2">
    <property type="entry name" value="EWING'S TUMOR-ASSOCIATED ANTIGEN 1"/>
    <property type="match status" value="1"/>
</dbReference>
<dbReference type="EMBL" id="CAIIXF020000008">
    <property type="protein sequence ID" value="CAH1791129.1"/>
    <property type="molecule type" value="Genomic_DNA"/>
</dbReference>
<dbReference type="PANTHER" id="PTHR16434">
    <property type="entry name" value="EWING'S TUMOR-ASSOCIATED ANTIGEN 1 ETAA1"/>
    <property type="match status" value="1"/>
</dbReference>
<dbReference type="InterPro" id="IPR029406">
    <property type="entry name" value="ETAA1"/>
</dbReference>
<feature type="compositionally biased region" description="Basic and acidic residues" evidence="1">
    <location>
        <begin position="823"/>
        <end position="836"/>
    </location>
</feature>
<feature type="compositionally biased region" description="Polar residues" evidence="1">
    <location>
        <begin position="644"/>
        <end position="662"/>
    </location>
</feature>
<feature type="region of interest" description="Disordered" evidence="1">
    <location>
        <begin position="634"/>
        <end position="702"/>
    </location>
</feature>